<evidence type="ECO:0000256" key="2">
    <source>
        <dbReference type="ARBA" id="ARBA00004787"/>
    </source>
</evidence>
<evidence type="ECO:0000256" key="7">
    <source>
        <dbReference type="ARBA" id="ARBA00022695"/>
    </source>
</evidence>
<evidence type="ECO:0000256" key="8">
    <source>
        <dbReference type="ARBA" id="ARBA00023229"/>
    </source>
</evidence>
<dbReference type="Gene3D" id="3.90.550.10">
    <property type="entry name" value="Spore Coat Polysaccharide Biosynthesis Protein SpsA, Chain A"/>
    <property type="match status" value="1"/>
</dbReference>
<sequence>MTLAAVVTAAGYGTRLGSDLPKALVRIAGEPLLVHAVRRMARVADRIAVTAPPTHLTEVAAALEHVETCAALFIVPGGDTRQASVAAGLEALDLGDQDIVLVHDAARAFQPVETMRAAVAAVEAGAAGAIPVVPVVDTLVTAPAADGALGDPVSRTLFRAVQTPQVFRAGPLLEAHAKAVHSDATDDATLVRRRGHRVVAVDGHEHGIKVTHASDLLVAAHIAGVSPDVAEDALR</sequence>
<dbReference type="Pfam" id="PF01128">
    <property type="entry name" value="IspD"/>
    <property type="match status" value="1"/>
</dbReference>
<comment type="similarity">
    <text evidence="3">Belongs to the IspD/TarI cytidylyltransferase family. IspD subfamily.</text>
</comment>
<comment type="pathway">
    <text evidence="2">Isoprenoid biosynthesis; isopentenyl diphosphate biosynthesis via DXP pathway; isopentenyl diphosphate from 1-deoxy-D-xylulose 5-phosphate: step 2/6.</text>
</comment>
<name>A0AAW7M117_9MICO</name>
<organism evidence="9 10">
    <name type="scientific">Demequina lignilytica</name>
    <dbReference type="NCBI Taxonomy" id="3051663"/>
    <lineage>
        <taxon>Bacteria</taxon>
        <taxon>Bacillati</taxon>
        <taxon>Actinomycetota</taxon>
        <taxon>Actinomycetes</taxon>
        <taxon>Micrococcales</taxon>
        <taxon>Demequinaceae</taxon>
        <taxon>Demequina</taxon>
    </lineage>
</organism>
<protein>
    <recommendedName>
        <fullName evidence="5">2-C-methyl-D-erythritol 4-phosphate cytidylyltransferase</fullName>
        <ecNumber evidence="4">2.7.7.60</ecNumber>
    </recommendedName>
</protein>
<dbReference type="CDD" id="cd02516">
    <property type="entry name" value="CDP-ME_synthetase"/>
    <property type="match status" value="1"/>
</dbReference>
<keyword evidence="7 9" id="KW-0548">Nucleotidyltransferase</keyword>
<accession>A0AAW7M117</accession>
<dbReference type="GO" id="GO:0008299">
    <property type="term" value="P:isoprenoid biosynthetic process"/>
    <property type="evidence" value="ECO:0007669"/>
    <property type="project" value="UniProtKB-KW"/>
</dbReference>
<dbReference type="InterPro" id="IPR018294">
    <property type="entry name" value="ISPD_synthase_CS"/>
</dbReference>
<reference evidence="9" key="1">
    <citation type="submission" date="2023-06" db="EMBL/GenBank/DDBJ databases">
        <title>Sysu t00039.</title>
        <authorList>
            <person name="Gao L."/>
            <person name="Fang B.-Z."/>
            <person name="Li W.-J."/>
        </authorList>
    </citation>
    <scope>NUCLEOTIDE SEQUENCE</scope>
    <source>
        <strain evidence="9">SYSU T00039</strain>
    </source>
</reference>
<evidence type="ECO:0000256" key="5">
    <source>
        <dbReference type="ARBA" id="ARBA00019056"/>
    </source>
</evidence>
<keyword evidence="10" id="KW-1185">Reference proteome</keyword>
<keyword evidence="6 9" id="KW-0808">Transferase</keyword>
<dbReference type="PROSITE" id="PS01295">
    <property type="entry name" value="ISPD"/>
    <property type="match status" value="1"/>
</dbReference>
<evidence type="ECO:0000256" key="1">
    <source>
        <dbReference type="ARBA" id="ARBA00001282"/>
    </source>
</evidence>
<dbReference type="InterPro" id="IPR034683">
    <property type="entry name" value="IspD/TarI"/>
</dbReference>
<dbReference type="InterPro" id="IPR001228">
    <property type="entry name" value="IspD"/>
</dbReference>
<evidence type="ECO:0000256" key="3">
    <source>
        <dbReference type="ARBA" id="ARBA00009789"/>
    </source>
</evidence>
<dbReference type="PANTHER" id="PTHR32125:SF4">
    <property type="entry name" value="2-C-METHYL-D-ERYTHRITOL 4-PHOSPHATE CYTIDYLYLTRANSFERASE, CHLOROPLASTIC"/>
    <property type="match status" value="1"/>
</dbReference>
<dbReference type="EC" id="2.7.7.60" evidence="4"/>
<evidence type="ECO:0000313" key="10">
    <source>
        <dbReference type="Proteomes" id="UP001172737"/>
    </source>
</evidence>
<comment type="catalytic activity">
    <reaction evidence="1">
        <text>2-C-methyl-D-erythritol 4-phosphate + CTP + H(+) = 4-CDP-2-C-methyl-D-erythritol + diphosphate</text>
        <dbReference type="Rhea" id="RHEA:13429"/>
        <dbReference type="ChEBI" id="CHEBI:15378"/>
        <dbReference type="ChEBI" id="CHEBI:33019"/>
        <dbReference type="ChEBI" id="CHEBI:37563"/>
        <dbReference type="ChEBI" id="CHEBI:57823"/>
        <dbReference type="ChEBI" id="CHEBI:58262"/>
        <dbReference type="EC" id="2.7.7.60"/>
    </reaction>
</comment>
<keyword evidence="8" id="KW-0414">Isoprene biosynthesis</keyword>
<dbReference type="GO" id="GO:0050518">
    <property type="term" value="F:2-C-methyl-D-erythritol 4-phosphate cytidylyltransferase activity"/>
    <property type="evidence" value="ECO:0007669"/>
    <property type="project" value="UniProtKB-EC"/>
</dbReference>
<gene>
    <name evidence="9" type="primary">ispD</name>
    <name evidence="9" type="ORF">QQX10_08265</name>
</gene>
<evidence type="ECO:0000256" key="4">
    <source>
        <dbReference type="ARBA" id="ARBA00012526"/>
    </source>
</evidence>
<dbReference type="AlphaFoldDB" id="A0AAW7M117"/>
<dbReference type="NCBIfam" id="TIGR00453">
    <property type="entry name" value="ispD"/>
    <property type="match status" value="1"/>
</dbReference>
<evidence type="ECO:0000256" key="6">
    <source>
        <dbReference type="ARBA" id="ARBA00022679"/>
    </source>
</evidence>
<evidence type="ECO:0000313" key="9">
    <source>
        <dbReference type="EMBL" id="MDN4488158.1"/>
    </source>
</evidence>
<dbReference type="EMBL" id="JAUHPX010000004">
    <property type="protein sequence ID" value="MDN4488158.1"/>
    <property type="molecule type" value="Genomic_DNA"/>
</dbReference>
<dbReference type="PANTHER" id="PTHR32125">
    <property type="entry name" value="2-C-METHYL-D-ERYTHRITOL 4-PHOSPHATE CYTIDYLYLTRANSFERASE, CHLOROPLASTIC"/>
    <property type="match status" value="1"/>
</dbReference>
<dbReference type="InterPro" id="IPR029044">
    <property type="entry name" value="Nucleotide-diphossugar_trans"/>
</dbReference>
<dbReference type="InterPro" id="IPR050088">
    <property type="entry name" value="IspD/TarI_cytidylyltransf_bact"/>
</dbReference>
<proteinExistence type="inferred from homology"/>
<comment type="caution">
    <text evidence="9">The sequence shown here is derived from an EMBL/GenBank/DDBJ whole genome shotgun (WGS) entry which is preliminary data.</text>
</comment>
<dbReference type="Proteomes" id="UP001172737">
    <property type="component" value="Unassembled WGS sequence"/>
</dbReference>
<dbReference type="RefSeq" id="WP_301118729.1">
    <property type="nucleotide sequence ID" value="NZ_JAUHPX010000004.1"/>
</dbReference>
<dbReference type="SUPFAM" id="SSF53448">
    <property type="entry name" value="Nucleotide-diphospho-sugar transferases"/>
    <property type="match status" value="1"/>
</dbReference>